<name>A0A2P7RQZ5_9HYPH</name>
<evidence type="ECO:0000313" key="2">
    <source>
        <dbReference type="Proteomes" id="UP000240653"/>
    </source>
</evidence>
<reference evidence="1 2" key="1">
    <citation type="submission" date="2018-03" db="EMBL/GenBank/DDBJ databases">
        <title>The draft genome of Mesorhizobium soli JCM 19897.</title>
        <authorList>
            <person name="Li L."/>
            <person name="Liu L."/>
            <person name="Liang L."/>
            <person name="Wang T."/>
            <person name="Zhang X."/>
        </authorList>
    </citation>
    <scope>NUCLEOTIDE SEQUENCE [LARGE SCALE GENOMIC DNA]</scope>
    <source>
        <strain evidence="1 2">JCM 19897</strain>
    </source>
</reference>
<evidence type="ECO:0000313" key="1">
    <source>
        <dbReference type="EMBL" id="PSJ52634.1"/>
    </source>
</evidence>
<proteinExistence type="predicted"/>
<accession>A0A2P7RQZ5</accession>
<dbReference type="RefSeq" id="WP_106727429.1">
    <property type="nucleotide sequence ID" value="NZ_PXYL01000033.1"/>
</dbReference>
<dbReference type="AlphaFoldDB" id="A0A2P7RQZ5"/>
<gene>
    <name evidence="1" type="ORF">C7I85_28790</name>
</gene>
<protein>
    <submittedName>
        <fullName evidence="1">Uncharacterized protein</fullName>
    </submittedName>
</protein>
<dbReference type="OrthoDB" id="9808516at2"/>
<comment type="caution">
    <text evidence="1">The sequence shown here is derived from an EMBL/GenBank/DDBJ whole genome shotgun (WGS) entry which is preliminary data.</text>
</comment>
<keyword evidence="2" id="KW-1185">Reference proteome</keyword>
<sequence length="67" mass="7409">MADWNEATLEDLLSDPIILKVMARDGVRADEVRYLVEQANNRTLEKQAALLSQARVNAATGCYACGR</sequence>
<dbReference type="Proteomes" id="UP000240653">
    <property type="component" value="Unassembled WGS sequence"/>
</dbReference>
<organism evidence="1 2">
    <name type="scientific">Pseudaminobacter soli</name>
    <name type="common">ex Li et al. 2025</name>
    <dbReference type="NCBI Taxonomy" id="1295366"/>
    <lineage>
        <taxon>Bacteria</taxon>
        <taxon>Pseudomonadati</taxon>
        <taxon>Pseudomonadota</taxon>
        <taxon>Alphaproteobacteria</taxon>
        <taxon>Hyphomicrobiales</taxon>
        <taxon>Phyllobacteriaceae</taxon>
        <taxon>Pseudaminobacter</taxon>
    </lineage>
</organism>
<dbReference type="EMBL" id="PXYL01000033">
    <property type="protein sequence ID" value="PSJ52634.1"/>
    <property type="molecule type" value="Genomic_DNA"/>
</dbReference>